<dbReference type="AlphaFoldDB" id="A0A7R9XTU4"/>
<dbReference type="GO" id="GO:0008270">
    <property type="term" value="F:zinc ion binding"/>
    <property type="evidence" value="ECO:0007669"/>
    <property type="project" value="UniProtKB-KW"/>
</dbReference>
<protein>
    <recommendedName>
        <fullName evidence="3">GATA-type domain-containing protein</fullName>
    </recommendedName>
</protein>
<feature type="region of interest" description="Disordered" evidence="2">
    <location>
        <begin position="517"/>
        <end position="621"/>
    </location>
</feature>
<feature type="region of interest" description="Disordered" evidence="2">
    <location>
        <begin position="705"/>
        <end position="749"/>
    </location>
</feature>
<reference evidence="4" key="1">
    <citation type="submission" date="2021-01" db="EMBL/GenBank/DDBJ databases">
        <authorList>
            <person name="Corre E."/>
            <person name="Pelletier E."/>
            <person name="Niang G."/>
            <person name="Scheremetjew M."/>
            <person name="Finn R."/>
            <person name="Kale V."/>
            <person name="Holt S."/>
            <person name="Cochrane G."/>
            <person name="Meng A."/>
            <person name="Brown T."/>
            <person name="Cohen L."/>
        </authorList>
    </citation>
    <scope>NUCLEOTIDE SEQUENCE</scope>
    <source>
        <strain evidence="4">CCMP1413</strain>
    </source>
</reference>
<evidence type="ECO:0000256" key="1">
    <source>
        <dbReference type="PROSITE-ProRule" id="PRU00094"/>
    </source>
</evidence>
<feature type="compositionally biased region" description="Basic and acidic residues" evidence="2">
    <location>
        <begin position="217"/>
        <end position="228"/>
    </location>
</feature>
<evidence type="ECO:0000259" key="3">
    <source>
        <dbReference type="PROSITE" id="PS50114"/>
    </source>
</evidence>
<feature type="region of interest" description="Disordered" evidence="2">
    <location>
        <begin position="1"/>
        <end position="31"/>
    </location>
</feature>
<feature type="compositionally biased region" description="Polar residues" evidence="2">
    <location>
        <begin position="244"/>
        <end position="253"/>
    </location>
</feature>
<feature type="compositionally biased region" description="Low complexity" evidence="2">
    <location>
        <begin position="721"/>
        <end position="735"/>
    </location>
</feature>
<dbReference type="GO" id="GO:0006355">
    <property type="term" value="P:regulation of DNA-templated transcription"/>
    <property type="evidence" value="ECO:0007669"/>
    <property type="project" value="InterPro"/>
</dbReference>
<name>A0A7R9XTU4_9VIRI</name>
<evidence type="ECO:0000313" key="4">
    <source>
        <dbReference type="EMBL" id="CAD8227320.1"/>
    </source>
</evidence>
<feature type="domain" description="GATA-type" evidence="3">
    <location>
        <begin position="355"/>
        <end position="394"/>
    </location>
</feature>
<dbReference type="EMBL" id="HBDZ01000013">
    <property type="protein sequence ID" value="CAD8227320.1"/>
    <property type="molecule type" value="Transcribed_RNA"/>
</dbReference>
<feature type="region of interest" description="Disordered" evidence="2">
    <location>
        <begin position="409"/>
        <end position="442"/>
    </location>
</feature>
<proteinExistence type="predicted"/>
<dbReference type="InterPro" id="IPR000679">
    <property type="entry name" value="Znf_GATA"/>
</dbReference>
<feature type="region of interest" description="Disordered" evidence="2">
    <location>
        <begin position="197"/>
        <end position="316"/>
    </location>
</feature>
<feature type="region of interest" description="Disordered" evidence="2">
    <location>
        <begin position="80"/>
        <end position="102"/>
    </location>
</feature>
<dbReference type="GO" id="GO:0043565">
    <property type="term" value="F:sequence-specific DNA binding"/>
    <property type="evidence" value="ECO:0007669"/>
    <property type="project" value="InterPro"/>
</dbReference>
<accession>A0A7R9XTU4</accession>
<keyword evidence="1" id="KW-0863">Zinc-finger</keyword>
<gene>
    <name evidence="4" type="ORF">PCOL08062_LOCUS12</name>
</gene>
<organism evidence="4">
    <name type="scientific">Prasinoderma coloniale</name>
    <dbReference type="NCBI Taxonomy" id="156133"/>
    <lineage>
        <taxon>Eukaryota</taxon>
        <taxon>Viridiplantae</taxon>
        <taxon>Prasinodermophyta</taxon>
        <taxon>Prasinodermophyceae</taxon>
        <taxon>Prasinodermales</taxon>
        <taxon>Prasinodermaceae</taxon>
        <taxon>Prasinoderma</taxon>
    </lineage>
</organism>
<sequence>MAGLGETSVAAPSRDVSKRAAAEVASALGPTAAAQAKRAASEVAAALATAGKAAPHEAANGTGDEADVHARMAERCRKQADELKATTGKAKGSGKKRASMPLRTGDEVAVKAYWFDGPGELRVRDRWSYQTFGAKWYTAECIGVVRARDKNPPRGGDKKETWWSIEFDSMDGTGATETHSFKRRDIRLVKAVPRVVVPPPAKDPKAKAVPRVVEPSSAKEPKTDKGEVGEGLSKPRGRPRKSVSRQVAGSTKQAHGGTRSSANGDGAAGGSARDGADAGCASTRGDAKRRRGVAKGSEAAPPGAAPPGAGGSRGWFLDARAPPVPVASVNLAAVPEVERVCLRDVDFRQRALNCMANGGGCEHCGRMLSERWKSRHGVAHQLCSECGLYKHRHGGSLDARALHANLPRAPATSDREHEGAPAEQVPHGCGVWSPQQEQQRWQHGHDLDIDHVEGPGEAELAALCKGDDDGDDRDDVRAEQQLYRQRLLQCTREVPRSFETLRRRAHEELYLRLRQKGHAKIARSPASRGPSTAAGAVRPSPSPATPLESPCVNVSTGAGDDCKSTDADPTPVGSAQLVVPDSNEREAPPTTSLPTRGDARISGSPADRSPPQLKQEEVSPSRRLLQQAVALSHRARANVIELAKGVSSMAKEVGGGGEVGMAAKSGVAVATIEKMETNRKDPRSNSLAPARRADAALKDLKGKVTKNKTSGGLEGLKMRKSGPSLSPPLRLTSSSGAGGARKVSTKGKPLDVPVGAYAHVLAPPVRGMSNGKRAFSAAMRLVAKLGSPEVK</sequence>
<dbReference type="PROSITE" id="PS50114">
    <property type="entry name" value="GATA_ZN_FINGER_2"/>
    <property type="match status" value="1"/>
</dbReference>
<evidence type="ECO:0000256" key="2">
    <source>
        <dbReference type="SAM" id="MobiDB-lite"/>
    </source>
</evidence>
<keyword evidence="1" id="KW-0862">Zinc</keyword>
<keyword evidence="1" id="KW-0479">Metal-binding</keyword>
<feature type="compositionally biased region" description="Low complexity" evidence="2">
    <location>
        <begin position="260"/>
        <end position="282"/>
    </location>
</feature>